<dbReference type="Proteomes" id="UP001595880">
    <property type="component" value="Unassembled WGS sequence"/>
</dbReference>
<keyword evidence="3" id="KW-0378">Hydrolase</keyword>
<dbReference type="Pfam" id="PF13487">
    <property type="entry name" value="HD_5"/>
    <property type="match status" value="1"/>
</dbReference>
<proteinExistence type="predicted"/>
<dbReference type="PANTHER" id="PTHR43155">
    <property type="entry name" value="CYCLIC DI-GMP PHOSPHODIESTERASE PA4108-RELATED"/>
    <property type="match status" value="1"/>
</dbReference>
<dbReference type="NCBIfam" id="TIGR00277">
    <property type="entry name" value="HDIG"/>
    <property type="match status" value="1"/>
</dbReference>
<comment type="caution">
    <text evidence="3">The sequence shown here is derived from an EMBL/GenBank/DDBJ whole genome shotgun (WGS) entry which is preliminary data.</text>
</comment>
<reference evidence="4" key="1">
    <citation type="journal article" date="2019" name="Int. J. Syst. Evol. Microbiol.">
        <title>The Global Catalogue of Microorganisms (GCM) 10K type strain sequencing project: providing services to taxonomists for standard genome sequencing and annotation.</title>
        <authorList>
            <consortium name="The Broad Institute Genomics Platform"/>
            <consortium name="The Broad Institute Genome Sequencing Center for Infectious Disease"/>
            <person name="Wu L."/>
            <person name="Ma J."/>
        </authorList>
    </citation>
    <scope>NUCLEOTIDE SEQUENCE [LARGE SCALE GENOMIC DNA]</scope>
    <source>
        <strain evidence="4">KACC 14058</strain>
    </source>
</reference>
<dbReference type="SMART" id="SM00471">
    <property type="entry name" value="HDc"/>
    <property type="match status" value="1"/>
</dbReference>
<dbReference type="Gene3D" id="1.10.3210.10">
    <property type="entry name" value="Hypothetical protein af1432"/>
    <property type="match status" value="1"/>
</dbReference>
<dbReference type="GO" id="GO:0016787">
    <property type="term" value="F:hydrolase activity"/>
    <property type="evidence" value="ECO:0007669"/>
    <property type="project" value="UniProtKB-KW"/>
</dbReference>
<dbReference type="RefSeq" id="WP_390196530.1">
    <property type="nucleotide sequence ID" value="NZ_JBHSDV010000001.1"/>
</dbReference>
<dbReference type="EMBL" id="JBHSDV010000001">
    <property type="protein sequence ID" value="MFC4387134.1"/>
    <property type="molecule type" value="Genomic_DNA"/>
</dbReference>
<evidence type="ECO:0000259" key="2">
    <source>
        <dbReference type="PROSITE" id="PS51832"/>
    </source>
</evidence>
<evidence type="ECO:0000313" key="3">
    <source>
        <dbReference type="EMBL" id="MFC4387134.1"/>
    </source>
</evidence>
<dbReference type="PANTHER" id="PTHR43155:SF2">
    <property type="entry name" value="CYCLIC DI-GMP PHOSPHODIESTERASE PA4108"/>
    <property type="match status" value="1"/>
</dbReference>
<feature type="domain" description="HD" evidence="1">
    <location>
        <begin position="135"/>
        <end position="258"/>
    </location>
</feature>
<dbReference type="EC" id="3.1.4.-" evidence="3"/>
<feature type="domain" description="HD-GYP" evidence="2">
    <location>
        <begin position="113"/>
        <end position="309"/>
    </location>
</feature>
<accession>A0ABV8VRN8</accession>
<keyword evidence="4" id="KW-1185">Reference proteome</keyword>
<dbReference type="InterPro" id="IPR003607">
    <property type="entry name" value="HD/PDEase_dom"/>
</dbReference>
<dbReference type="PROSITE" id="PS51831">
    <property type="entry name" value="HD"/>
    <property type="match status" value="1"/>
</dbReference>
<organism evidence="3 4">
    <name type="scientific">Gracilibacillus marinus</name>
    <dbReference type="NCBI Taxonomy" id="630535"/>
    <lineage>
        <taxon>Bacteria</taxon>
        <taxon>Bacillati</taxon>
        <taxon>Bacillota</taxon>
        <taxon>Bacilli</taxon>
        <taxon>Bacillales</taxon>
        <taxon>Bacillaceae</taxon>
        <taxon>Gracilibacillus</taxon>
    </lineage>
</organism>
<evidence type="ECO:0000313" key="4">
    <source>
        <dbReference type="Proteomes" id="UP001595880"/>
    </source>
</evidence>
<dbReference type="InterPro" id="IPR006674">
    <property type="entry name" value="HD_domain"/>
</dbReference>
<evidence type="ECO:0000259" key="1">
    <source>
        <dbReference type="PROSITE" id="PS51831"/>
    </source>
</evidence>
<name>A0ABV8VRN8_9BACI</name>
<protein>
    <submittedName>
        <fullName evidence="3">HD-GYP domain-containing protein</fullName>
        <ecNumber evidence="3">3.1.4.-</ecNumber>
    </submittedName>
</protein>
<dbReference type="InterPro" id="IPR006675">
    <property type="entry name" value="HDIG_dom"/>
</dbReference>
<dbReference type="SUPFAM" id="SSF109604">
    <property type="entry name" value="HD-domain/PDEase-like"/>
    <property type="match status" value="1"/>
</dbReference>
<gene>
    <name evidence="3" type="ORF">ACFOZ1_04855</name>
</gene>
<dbReference type="InterPro" id="IPR037522">
    <property type="entry name" value="HD_GYP_dom"/>
</dbReference>
<dbReference type="PROSITE" id="PS51832">
    <property type="entry name" value="HD_GYP"/>
    <property type="match status" value="1"/>
</dbReference>
<dbReference type="CDD" id="cd00077">
    <property type="entry name" value="HDc"/>
    <property type="match status" value="1"/>
</dbReference>
<sequence>MRLVSTSMLREGIELAKPIYDGKGRVLVQRNVKLTNRMVNRLKSSGITYVYMRDKFTEDILITPPISAEERLDAVNKIKTSFQSIESKDIKNASHLMDAASEQMNDIVKGLIGNLYEQEEVMHYLSDLLIIDDYVFNHSLNVTIYTLALAKELRYNKKDLQVIGLGSLLHDIGKVYIPQEILNKEGKLTDTEFQIVKAHTEYGFEILRKSHSIPLLVAHCAFQHHERLDGSGYPRGLKEDKIHPYAKILGIADVFDAVTSNRVYRKAMLPHEGIEILYQGADSKFDKKLIDIFKRTVAIYPNGVTVGLSDGRKGIVIKQNHRYDVNPFIRIIEDNGETVQPYDLDLSAYPNITIIQAHQPLI</sequence>